<dbReference type="SUPFAM" id="SSF56655">
    <property type="entry name" value="Carbohydrate phosphatase"/>
    <property type="match status" value="1"/>
</dbReference>
<dbReference type="Gene3D" id="3.40.190.80">
    <property type="match status" value="1"/>
</dbReference>
<feature type="region of interest" description="Disordered" evidence="1">
    <location>
        <begin position="89"/>
        <end position="114"/>
    </location>
</feature>
<proteinExistence type="predicted"/>
<sequence>MGQAFSNANVSFCRTDIPESILNNLGGWEYDRICAAWAALITSDEKHMSADGTPQTFLADLQKLQRITGLSKNAAEQIGQLFSVRACMSSTPEHSSPSQPSSRRGSENRKDRMSAGPAYPMLEILVVTVVLGNLHRLTKLSLIFSLFDLQGEGRLSEAEFFLMCYFVFRGLAKAVRRPIPGYGSIEPLVLATFDDLQNAQCAHKHLTDEITSRELSGENLLSKVPSSTGAAGQPPPCGGSRRSSYEEAERAAALVEKLFAESEKHQRNKLCCRREMTLGEFIRLTLRPGSAIDLLFKGMHGASNLSIATNLAFRHSHQFQTRLFQNVFLVHQWLQCKSPDRVSNGHIRLTDLVSVCLDLAEKSADIVREVYNVIATDRRMALQGMVHIEMAPANEPGTLGRPRPQNSTSSELVGGDGEEEANQTTQVTGQQPPRERRKIPAYILTDLLVDQHVRRQVHHWWPRLRIEGGSDSLPDKPIVFKKLMDIFSSRLFGNPVCGPARLKCRIQRAEELKIRSVIQGGQEPWIELTVTQGYDNGRGPPIRVMGEAKTEPMLIDGEDGNLDWKEELEIELPDVRDNYYLVLTIRCRASDSDVVTVGRGSMLLSEIVAGNGWTDMVFRITPSNSPAVYFTSDCPRLGFSLMLEPQVGSKTDTIECSPSRLNGLDMHVPDVVYVDDCVISLHLENGHHSFSTCDANDMSSVAVSIGVAYRGKPVAGIAYFPFAESQSLVSFAEYGCLAPPFWRDPNVSQIEVPARPPCNSRRNSLQRSRISSLCSSVSGSGGTEGALTRGHDGKVGLKGSHFERTPHGAGISSLLSAAVRESSRRRRSIGEVGPPARLADLLLKNGTVSRRNSTQTRCIIPTGSVPISLRFLDAKEFFLEAQERPKRDRPLLLSSGKSVFSRVQQLLRQPDTAPLFGCVSGVPLKVSQLVRGEADVAVEFDIQRVWSLCGSDALIRSVGGSLVDEYGNEIVYNSRSDTSSLRAVYAFVDREILDKTVLMKTGPE</sequence>
<feature type="compositionally biased region" description="Polar residues" evidence="1">
    <location>
        <begin position="422"/>
        <end position="431"/>
    </location>
</feature>
<dbReference type="RefSeq" id="XP_067921257.1">
    <property type="nucleotide sequence ID" value="XM_068066773.1"/>
</dbReference>
<dbReference type="OrthoDB" id="191686at2759"/>
<dbReference type="AlphaFoldDB" id="A0A2C6KSX5"/>
<reference evidence="2 3" key="1">
    <citation type="journal article" date="2017" name="Int. J. Parasitol.">
        <title>The genome of the protozoan parasite Cystoisospora suis and a reverse vaccinology approach to identify vaccine candidates.</title>
        <authorList>
            <person name="Palmieri N."/>
            <person name="Shrestha A."/>
            <person name="Ruttkowski B."/>
            <person name="Beck T."/>
            <person name="Vogl C."/>
            <person name="Tomley F."/>
            <person name="Blake D.P."/>
            <person name="Joachim A."/>
        </authorList>
    </citation>
    <scope>NUCLEOTIDE SEQUENCE [LARGE SCALE GENOMIC DNA]</scope>
    <source>
        <strain evidence="2 3">Wien I</strain>
    </source>
</reference>
<evidence type="ECO:0000313" key="3">
    <source>
        <dbReference type="Proteomes" id="UP000221165"/>
    </source>
</evidence>
<feature type="region of interest" description="Disordered" evidence="1">
    <location>
        <begin position="393"/>
        <end position="435"/>
    </location>
</feature>
<evidence type="ECO:0000313" key="2">
    <source>
        <dbReference type="EMBL" id="PHJ19558.1"/>
    </source>
</evidence>
<dbReference type="GeneID" id="94429984"/>
<feature type="region of interest" description="Disordered" evidence="1">
    <location>
        <begin position="224"/>
        <end position="243"/>
    </location>
</feature>
<evidence type="ECO:0000256" key="1">
    <source>
        <dbReference type="SAM" id="MobiDB-lite"/>
    </source>
</evidence>
<keyword evidence="3" id="KW-1185">Reference proteome</keyword>
<protein>
    <submittedName>
        <fullName evidence="2">Inositol monophosphatase family protein</fullName>
    </submittedName>
</protein>
<dbReference type="EMBL" id="MIGC01003365">
    <property type="protein sequence ID" value="PHJ19558.1"/>
    <property type="molecule type" value="Genomic_DNA"/>
</dbReference>
<gene>
    <name evidence="2" type="ORF">CSUI_006619</name>
</gene>
<organism evidence="2 3">
    <name type="scientific">Cystoisospora suis</name>
    <dbReference type="NCBI Taxonomy" id="483139"/>
    <lineage>
        <taxon>Eukaryota</taxon>
        <taxon>Sar</taxon>
        <taxon>Alveolata</taxon>
        <taxon>Apicomplexa</taxon>
        <taxon>Conoidasida</taxon>
        <taxon>Coccidia</taxon>
        <taxon>Eucoccidiorida</taxon>
        <taxon>Eimeriorina</taxon>
        <taxon>Sarcocystidae</taxon>
        <taxon>Cystoisospora</taxon>
    </lineage>
</organism>
<feature type="compositionally biased region" description="Low complexity" evidence="1">
    <location>
        <begin position="89"/>
        <end position="102"/>
    </location>
</feature>
<dbReference type="Proteomes" id="UP000221165">
    <property type="component" value="Unassembled WGS sequence"/>
</dbReference>
<name>A0A2C6KSX5_9APIC</name>
<feature type="compositionally biased region" description="Basic and acidic residues" evidence="1">
    <location>
        <begin position="104"/>
        <end position="113"/>
    </location>
</feature>
<accession>A0A2C6KSX5</accession>
<dbReference type="VEuPathDB" id="ToxoDB:CSUI_006619"/>
<comment type="caution">
    <text evidence="2">The sequence shown here is derived from an EMBL/GenBank/DDBJ whole genome shotgun (WGS) entry which is preliminary data.</text>
</comment>